<reference evidence="3" key="1">
    <citation type="journal article" date="2014" name="Int. J. Syst. Evol. Microbiol.">
        <title>Complete genome sequence of Corynebacterium casei LMG S-19264T (=DSM 44701T), isolated from a smear-ripened cheese.</title>
        <authorList>
            <consortium name="US DOE Joint Genome Institute (JGI-PGF)"/>
            <person name="Walter F."/>
            <person name="Albersmeier A."/>
            <person name="Kalinowski J."/>
            <person name="Ruckert C."/>
        </authorList>
    </citation>
    <scope>NUCLEOTIDE SEQUENCE</scope>
    <source>
        <strain evidence="3">CGMCC 1.15880</strain>
    </source>
</reference>
<feature type="domain" description="H-type lectin" evidence="2">
    <location>
        <begin position="81"/>
        <end position="145"/>
    </location>
</feature>
<proteinExistence type="predicted"/>
<dbReference type="RefSeq" id="WP_188671752.1">
    <property type="nucleotide sequence ID" value="NZ_BMKA01000002.1"/>
</dbReference>
<organism evidence="3 4">
    <name type="scientific">Neptunicoccus cionae</name>
    <dbReference type="NCBI Taxonomy" id="2035344"/>
    <lineage>
        <taxon>Bacteria</taxon>
        <taxon>Pseudomonadati</taxon>
        <taxon>Pseudomonadota</taxon>
        <taxon>Alphaproteobacteria</taxon>
        <taxon>Rhodobacterales</taxon>
        <taxon>Paracoccaceae</taxon>
        <taxon>Neptunicoccus</taxon>
    </lineage>
</organism>
<dbReference type="EMBL" id="BMKA01000002">
    <property type="protein sequence ID" value="GGA12768.1"/>
    <property type="molecule type" value="Genomic_DNA"/>
</dbReference>
<dbReference type="GO" id="GO:0030246">
    <property type="term" value="F:carbohydrate binding"/>
    <property type="evidence" value="ECO:0007669"/>
    <property type="project" value="InterPro"/>
</dbReference>
<dbReference type="AlphaFoldDB" id="A0A916QVD7"/>
<dbReference type="InterPro" id="IPR037221">
    <property type="entry name" value="H-type_lectin_dom_sf"/>
</dbReference>
<gene>
    <name evidence="3" type="ORF">GCM10011498_10840</name>
</gene>
<dbReference type="Pfam" id="PF09458">
    <property type="entry name" value="H_lectin"/>
    <property type="match status" value="1"/>
</dbReference>
<protein>
    <recommendedName>
        <fullName evidence="2">H-type lectin domain-containing protein</fullName>
    </recommendedName>
</protein>
<dbReference type="InterPro" id="IPR019019">
    <property type="entry name" value="H-type_lectin_domain"/>
</dbReference>
<keyword evidence="4" id="KW-1185">Reference proteome</keyword>
<comment type="caution">
    <text evidence="3">The sequence shown here is derived from an EMBL/GenBank/DDBJ whole genome shotgun (WGS) entry which is preliminary data.</text>
</comment>
<evidence type="ECO:0000313" key="3">
    <source>
        <dbReference type="EMBL" id="GGA12768.1"/>
    </source>
</evidence>
<dbReference type="GO" id="GO:0007155">
    <property type="term" value="P:cell adhesion"/>
    <property type="evidence" value="ECO:0007669"/>
    <property type="project" value="InterPro"/>
</dbReference>
<reference evidence="3" key="2">
    <citation type="submission" date="2020-09" db="EMBL/GenBank/DDBJ databases">
        <authorList>
            <person name="Sun Q."/>
            <person name="Zhou Y."/>
        </authorList>
    </citation>
    <scope>NUCLEOTIDE SEQUENCE</scope>
    <source>
        <strain evidence="3">CGMCC 1.15880</strain>
    </source>
</reference>
<sequence>MLLDRDQTAELPSPVGPSVRPNHNTIREPAPPNGTGRPSGQTVLQLPAGMILASGEQELFNHVNPNDFMWTGHGARSVSRMIVFQRPFRDKPDVTYGLSSFDCSKAQNLRYRVDVGRTGQQGFRITLHIWGDTKIARCTIRWQAIGVG</sequence>
<dbReference type="Gene3D" id="2.60.40.2080">
    <property type="match status" value="1"/>
</dbReference>
<dbReference type="Proteomes" id="UP000628017">
    <property type="component" value="Unassembled WGS sequence"/>
</dbReference>
<evidence type="ECO:0000256" key="1">
    <source>
        <dbReference type="SAM" id="MobiDB-lite"/>
    </source>
</evidence>
<evidence type="ECO:0000313" key="4">
    <source>
        <dbReference type="Proteomes" id="UP000628017"/>
    </source>
</evidence>
<evidence type="ECO:0000259" key="2">
    <source>
        <dbReference type="Pfam" id="PF09458"/>
    </source>
</evidence>
<accession>A0A916QVD7</accession>
<dbReference type="SUPFAM" id="SSF141086">
    <property type="entry name" value="Agglutinin HPA-like"/>
    <property type="match status" value="1"/>
</dbReference>
<feature type="region of interest" description="Disordered" evidence="1">
    <location>
        <begin position="1"/>
        <end position="41"/>
    </location>
</feature>
<name>A0A916QVD7_9RHOB</name>